<dbReference type="Pfam" id="PF13302">
    <property type="entry name" value="Acetyltransf_3"/>
    <property type="match status" value="1"/>
</dbReference>
<sequence length="176" mass="20728">MSNIQGKTINFSLATLSDSEFIFSLRVNEKLNKYISTFSGKVEDQRKWLEDYKKRELKGKEFYYIISRKDNGIPIGTVRLYDFIEKDNSFCWGSWIINENKTPSSAIESALLVYKIGFEHLKFSSSHFFVDKKNSLVIDFHKKSGAKIIDEDDINIFFNYNPNIYHSLKEKYKKFL</sequence>
<name>A0ABU8JYW1_9GAMM</name>
<reference evidence="2 3" key="1">
    <citation type="submission" date="2024-03" db="EMBL/GenBank/DDBJ databases">
        <title>Analysis of soft rot Pectobacteriaceae population diversity in US potato growing regions between 2016 and 2022.</title>
        <authorList>
            <person name="Ma X."/>
            <person name="Zhang X."/>
            <person name="Stodghill P."/>
            <person name="Rioux R."/>
            <person name="Babler B."/>
            <person name="Shrestha S."/>
            <person name="Babler B."/>
            <person name="Rivedal H."/>
            <person name="Frost K."/>
            <person name="Hao J."/>
            <person name="Secor G."/>
            <person name="Swingle B."/>
        </authorList>
    </citation>
    <scope>NUCLEOTIDE SEQUENCE [LARGE SCALE GENOMIC DNA]</scope>
    <source>
        <strain evidence="2 3">UMSS2</strain>
    </source>
</reference>
<proteinExistence type="predicted"/>
<dbReference type="Gene3D" id="3.40.630.30">
    <property type="match status" value="1"/>
</dbReference>
<comment type="caution">
    <text evidence="2">The sequence shown here is derived from an EMBL/GenBank/DDBJ whole genome shotgun (WGS) entry which is preliminary data.</text>
</comment>
<dbReference type="RefSeq" id="WP_180780230.1">
    <property type="nucleotide sequence ID" value="NZ_JBBBON010000007.1"/>
</dbReference>
<evidence type="ECO:0000259" key="1">
    <source>
        <dbReference type="Pfam" id="PF13302"/>
    </source>
</evidence>
<organism evidence="2 3">
    <name type="scientific">Pectobacterium versatile</name>
    <dbReference type="NCBI Taxonomy" id="2488639"/>
    <lineage>
        <taxon>Bacteria</taxon>
        <taxon>Pseudomonadati</taxon>
        <taxon>Pseudomonadota</taxon>
        <taxon>Gammaproteobacteria</taxon>
        <taxon>Enterobacterales</taxon>
        <taxon>Pectobacteriaceae</taxon>
        <taxon>Pectobacterium</taxon>
    </lineage>
</organism>
<keyword evidence="3" id="KW-1185">Reference proteome</keyword>
<dbReference type="EMBL" id="JBBBON010000007">
    <property type="protein sequence ID" value="MEI7102705.1"/>
    <property type="molecule type" value="Genomic_DNA"/>
</dbReference>
<dbReference type="SUPFAM" id="SSF55729">
    <property type="entry name" value="Acyl-CoA N-acyltransferases (Nat)"/>
    <property type="match status" value="1"/>
</dbReference>
<dbReference type="Proteomes" id="UP001313132">
    <property type="component" value="Unassembled WGS sequence"/>
</dbReference>
<dbReference type="InterPro" id="IPR016181">
    <property type="entry name" value="Acyl_CoA_acyltransferase"/>
</dbReference>
<evidence type="ECO:0000313" key="3">
    <source>
        <dbReference type="Proteomes" id="UP001313132"/>
    </source>
</evidence>
<feature type="domain" description="N-acetyltransferase" evidence="1">
    <location>
        <begin position="14"/>
        <end position="147"/>
    </location>
</feature>
<accession>A0ABU8JYW1</accession>
<evidence type="ECO:0000313" key="2">
    <source>
        <dbReference type="EMBL" id="MEI7102705.1"/>
    </source>
</evidence>
<gene>
    <name evidence="2" type="ORF">WCT63_09615</name>
</gene>
<dbReference type="InterPro" id="IPR000182">
    <property type="entry name" value="GNAT_dom"/>
</dbReference>
<protein>
    <submittedName>
        <fullName evidence="2">GNAT family N-acetyltransferase</fullName>
    </submittedName>
</protein>